<organism evidence="3 4">
    <name type="scientific">Gimesia chilikensis</name>
    <dbReference type="NCBI Taxonomy" id="2605989"/>
    <lineage>
        <taxon>Bacteria</taxon>
        <taxon>Pseudomonadati</taxon>
        <taxon>Planctomycetota</taxon>
        <taxon>Planctomycetia</taxon>
        <taxon>Planctomycetales</taxon>
        <taxon>Planctomycetaceae</taxon>
        <taxon>Gimesia</taxon>
    </lineage>
</organism>
<feature type="domain" description="TPM" evidence="2">
    <location>
        <begin position="43"/>
        <end position="175"/>
    </location>
</feature>
<dbReference type="Gene3D" id="3.10.310.50">
    <property type="match status" value="1"/>
</dbReference>
<keyword evidence="4" id="KW-1185">Reference proteome</keyword>
<evidence type="ECO:0000259" key="2">
    <source>
        <dbReference type="Pfam" id="PF04536"/>
    </source>
</evidence>
<dbReference type="PANTHER" id="PTHR30373">
    <property type="entry name" value="UPF0603 PROTEIN YGCG"/>
    <property type="match status" value="1"/>
</dbReference>
<dbReference type="EMBL" id="CP036266">
    <property type="protein sequence ID" value="QDT21723.1"/>
    <property type="molecule type" value="Genomic_DNA"/>
</dbReference>
<dbReference type="RefSeq" id="WP_145186478.1">
    <property type="nucleotide sequence ID" value="NZ_CP036266.1"/>
</dbReference>
<dbReference type="PANTHER" id="PTHR30373:SF2">
    <property type="entry name" value="UPF0603 PROTEIN YGCG"/>
    <property type="match status" value="1"/>
</dbReference>
<evidence type="ECO:0000313" key="4">
    <source>
        <dbReference type="Proteomes" id="UP000320421"/>
    </source>
</evidence>
<dbReference type="OrthoDB" id="9810918at2"/>
<proteinExistence type="predicted"/>
<reference evidence="3 4" key="1">
    <citation type="submission" date="2019-02" db="EMBL/GenBank/DDBJ databases">
        <title>Deep-cultivation of Planctomycetes and their phenomic and genomic characterization uncovers novel biology.</title>
        <authorList>
            <person name="Wiegand S."/>
            <person name="Jogler M."/>
            <person name="Boedeker C."/>
            <person name="Pinto D."/>
            <person name="Vollmers J."/>
            <person name="Rivas-Marin E."/>
            <person name="Kohn T."/>
            <person name="Peeters S.H."/>
            <person name="Heuer A."/>
            <person name="Rast P."/>
            <person name="Oberbeckmann S."/>
            <person name="Bunk B."/>
            <person name="Jeske O."/>
            <person name="Meyerdierks A."/>
            <person name="Storesund J.E."/>
            <person name="Kallscheuer N."/>
            <person name="Luecker S."/>
            <person name="Lage O.M."/>
            <person name="Pohl T."/>
            <person name="Merkel B.J."/>
            <person name="Hornburger P."/>
            <person name="Mueller R.-W."/>
            <person name="Bruemmer F."/>
            <person name="Labrenz M."/>
            <person name="Spormann A.M."/>
            <person name="Op den Camp H."/>
            <person name="Overmann J."/>
            <person name="Amann R."/>
            <person name="Jetten M.S.M."/>
            <person name="Mascher T."/>
            <person name="Medema M.H."/>
            <person name="Devos D.P."/>
            <person name="Kaster A.-K."/>
            <person name="Ovreas L."/>
            <person name="Rohde M."/>
            <person name="Galperin M.Y."/>
            <person name="Jogler C."/>
        </authorList>
    </citation>
    <scope>NUCLEOTIDE SEQUENCE [LARGE SCALE GENOMIC DNA]</scope>
    <source>
        <strain evidence="3 4">HG66A1</strain>
    </source>
</reference>
<keyword evidence="1" id="KW-0472">Membrane</keyword>
<keyword evidence="1" id="KW-1133">Transmembrane helix</keyword>
<feature type="transmembrane region" description="Helical" evidence="1">
    <location>
        <begin position="217"/>
        <end position="237"/>
    </location>
</feature>
<dbReference type="InterPro" id="IPR007621">
    <property type="entry name" value="TPM_dom"/>
</dbReference>
<gene>
    <name evidence="3" type="ORF">HG66A1_35260</name>
</gene>
<keyword evidence="1" id="KW-0812">Transmembrane</keyword>
<feature type="transmembrane region" description="Helical" evidence="1">
    <location>
        <begin position="189"/>
        <end position="210"/>
    </location>
</feature>
<sequence>MKSQHKYQYLVVFLTLTVIGFSRLSSVHALELTLEPPGDREFVRDLAGMIDEPTKKQIQEICDKLLTDKATPIIVVTIDSMAKYGGADMRIETFATILFNQWQIGHAKLNDQDWNTGILLLVSKDDRKARIELGAGWGREDDAKCREIMDDYIIPHFKQGQFSQGILAGVEALDKMARKLAMPAKPQSAWSYVIIAVVIGLAIFTIVSLIRRGSSGWAWLFWGVIFAVIGTILYQMLTNRGGGGGGFSGGSFGGGFSGGGGATGSW</sequence>
<accession>A0A517PQR1</accession>
<protein>
    <recommendedName>
        <fullName evidence="2">TPM domain-containing protein</fullName>
    </recommendedName>
</protein>
<dbReference type="Proteomes" id="UP000320421">
    <property type="component" value="Chromosome"/>
</dbReference>
<dbReference type="Pfam" id="PF04536">
    <property type="entry name" value="TPM_phosphatase"/>
    <property type="match status" value="1"/>
</dbReference>
<dbReference type="AlphaFoldDB" id="A0A517PQR1"/>
<evidence type="ECO:0000313" key="3">
    <source>
        <dbReference type="EMBL" id="QDT21723.1"/>
    </source>
</evidence>
<evidence type="ECO:0000256" key="1">
    <source>
        <dbReference type="SAM" id="Phobius"/>
    </source>
</evidence>
<name>A0A517PQR1_9PLAN</name>